<reference evidence="2 3" key="1">
    <citation type="journal article" date="2017" name="Nat. Ecol. Evol.">
        <title>Scallop genome provides insights into evolution of bilaterian karyotype and development.</title>
        <authorList>
            <person name="Wang S."/>
            <person name="Zhang J."/>
            <person name="Jiao W."/>
            <person name="Li J."/>
            <person name="Xun X."/>
            <person name="Sun Y."/>
            <person name="Guo X."/>
            <person name="Huan P."/>
            <person name="Dong B."/>
            <person name="Zhang L."/>
            <person name="Hu X."/>
            <person name="Sun X."/>
            <person name="Wang J."/>
            <person name="Zhao C."/>
            <person name="Wang Y."/>
            <person name="Wang D."/>
            <person name="Huang X."/>
            <person name="Wang R."/>
            <person name="Lv J."/>
            <person name="Li Y."/>
            <person name="Zhang Z."/>
            <person name="Liu B."/>
            <person name="Lu W."/>
            <person name="Hui Y."/>
            <person name="Liang J."/>
            <person name="Zhou Z."/>
            <person name="Hou R."/>
            <person name="Li X."/>
            <person name="Liu Y."/>
            <person name="Li H."/>
            <person name="Ning X."/>
            <person name="Lin Y."/>
            <person name="Zhao L."/>
            <person name="Xing Q."/>
            <person name="Dou J."/>
            <person name="Li Y."/>
            <person name="Mao J."/>
            <person name="Guo H."/>
            <person name="Dou H."/>
            <person name="Li T."/>
            <person name="Mu C."/>
            <person name="Jiang W."/>
            <person name="Fu Q."/>
            <person name="Fu X."/>
            <person name="Miao Y."/>
            <person name="Liu J."/>
            <person name="Yu Q."/>
            <person name="Li R."/>
            <person name="Liao H."/>
            <person name="Li X."/>
            <person name="Kong Y."/>
            <person name="Jiang Z."/>
            <person name="Chourrout D."/>
            <person name="Li R."/>
            <person name="Bao Z."/>
        </authorList>
    </citation>
    <scope>NUCLEOTIDE SEQUENCE [LARGE SCALE GENOMIC DNA]</scope>
    <source>
        <strain evidence="2 3">PY_sf001</strain>
    </source>
</reference>
<gene>
    <name evidence="2" type="ORF">KP79_PYT16170</name>
</gene>
<organism evidence="2 3">
    <name type="scientific">Mizuhopecten yessoensis</name>
    <name type="common">Japanese scallop</name>
    <name type="synonym">Patinopecten yessoensis</name>
    <dbReference type="NCBI Taxonomy" id="6573"/>
    <lineage>
        <taxon>Eukaryota</taxon>
        <taxon>Metazoa</taxon>
        <taxon>Spiralia</taxon>
        <taxon>Lophotrochozoa</taxon>
        <taxon>Mollusca</taxon>
        <taxon>Bivalvia</taxon>
        <taxon>Autobranchia</taxon>
        <taxon>Pteriomorphia</taxon>
        <taxon>Pectinida</taxon>
        <taxon>Pectinoidea</taxon>
        <taxon>Pectinidae</taxon>
        <taxon>Mizuhopecten</taxon>
    </lineage>
</organism>
<dbReference type="EMBL" id="NEDP02003450">
    <property type="protein sequence ID" value="OWF48630.1"/>
    <property type="molecule type" value="Genomic_DNA"/>
</dbReference>
<evidence type="ECO:0000313" key="2">
    <source>
        <dbReference type="EMBL" id="OWF48630.1"/>
    </source>
</evidence>
<feature type="compositionally biased region" description="Polar residues" evidence="1">
    <location>
        <begin position="121"/>
        <end position="132"/>
    </location>
</feature>
<accession>A0A210QIR5</accession>
<evidence type="ECO:0000256" key="1">
    <source>
        <dbReference type="SAM" id="MobiDB-lite"/>
    </source>
</evidence>
<dbReference type="Proteomes" id="UP000242188">
    <property type="component" value="Unassembled WGS sequence"/>
</dbReference>
<evidence type="ECO:0000313" key="3">
    <source>
        <dbReference type="Proteomes" id="UP000242188"/>
    </source>
</evidence>
<keyword evidence="3" id="KW-1185">Reference proteome</keyword>
<protein>
    <submittedName>
        <fullName evidence="2">Uncharacterized protein</fullName>
    </submittedName>
</protein>
<comment type="caution">
    <text evidence="2">The sequence shown here is derived from an EMBL/GenBank/DDBJ whole genome shotgun (WGS) entry which is preliminary data.</text>
</comment>
<dbReference type="OrthoDB" id="10498361at2759"/>
<feature type="compositionally biased region" description="Polar residues" evidence="1">
    <location>
        <begin position="233"/>
        <end position="255"/>
    </location>
</feature>
<feature type="region of interest" description="Disordered" evidence="1">
    <location>
        <begin position="114"/>
        <end position="158"/>
    </location>
</feature>
<proteinExistence type="predicted"/>
<dbReference type="AlphaFoldDB" id="A0A210QIR5"/>
<feature type="region of interest" description="Disordered" evidence="1">
    <location>
        <begin position="231"/>
        <end position="255"/>
    </location>
</feature>
<sequence>MSLKDSDQSIFTGDSKIKKYLRQSLEDKCSAIGGRQVYFGLNESMIRMLTPIEEVMTPVPGLSSRSVTPESLFSGNTTSWTLSNPEDFPDSLSERDLTDVNVNKVRCLREPDIGLHKDNDLNTTTNKGSSARTKFDSTTKSKPKQRIKKPGLSAGQRSAIAETVTSARDNVTSRLSGGQGDRLNEMPYKKIKTDKRNQKPLTSVQRLSGNGHTITSIELPAVEVPVVKRVSNNRKQNPSSGTGHRSGPQVSYTNVSVKCTLPPLEKESFRIPKRSSKAKPKERNGIHILPSAQHVSKSDKITTGTRVGTLPPIAFISGRSTSVHKEATREVKLTRTLQFHDTQEVGVTKRRRERVETVRDNINLPSINPTKRPL</sequence>
<name>A0A210QIR5_MIZYE</name>